<dbReference type="GO" id="GO:0005739">
    <property type="term" value="C:mitochondrion"/>
    <property type="evidence" value="ECO:0007669"/>
    <property type="project" value="TreeGrafter"/>
</dbReference>
<dbReference type="PANTHER" id="PTHR13610">
    <property type="entry name" value="METHYLTRANSFERASE DOMAIN-CONTAINING PROTEIN"/>
    <property type="match status" value="1"/>
</dbReference>
<protein>
    <recommendedName>
        <fullName evidence="7">Methyltransferase domain-containing protein</fullName>
    </recommendedName>
</protein>
<dbReference type="Proteomes" id="UP001165122">
    <property type="component" value="Unassembled WGS sequence"/>
</dbReference>
<evidence type="ECO:0000256" key="1">
    <source>
        <dbReference type="ARBA" id="ARBA00010633"/>
    </source>
</evidence>
<dbReference type="EMBL" id="BRXW01000621">
    <property type="protein sequence ID" value="GMH70469.1"/>
    <property type="molecule type" value="Genomic_DNA"/>
</dbReference>
<dbReference type="AlphaFoldDB" id="A0A9W7AEI2"/>
<name>A0A9W7AEI2_9STRA</name>
<dbReference type="PANTHER" id="PTHR13610:SF11">
    <property type="entry name" value="METHYLTRANSFERASE DOMAIN-CONTAINING PROTEIN"/>
    <property type="match status" value="1"/>
</dbReference>
<comment type="similarity">
    <text evidence="1">Belongs to the ANT/ATPSC lysine N-methyltransferase family.</text>
</comment>
<organism evidence="5 6">
    <name type="scientific">Triparma laevis f. longispina</name>
    <dbReference type="NCBI Taxonomy" id="1714387"/>
    <lineage>
        <taxon>Eukaryota</taxon>
        <taxon>Sar</taxon>
        <taxon>Stramenopiles</taxon>
        <taxon>Ochrophyta</taxon>
        <taxon>Bolidophyceae</taxon>
        <taxon>Parmales</taxon>
        <taxon>Triparmaceae</taxon>
        <taxon>Triparma</taxon>
    </lineage>
</organism>
<evidence type="ECO:0000256" key="2">
    <source>
        <dbReference type="ARBA" id="ARBA00022603"/>
    </source>
</evidence>
<evidence type="ECO:0000256" key="3">
    <source>
        <dbReference type="ARBA" id="ARBA00022679"/>
    </source>
</evidence>
<dbReference type="InterPro" id="IPR029063">
    <property type="entry name" value="SAM-dependent_MTases_sf"/>
</dbReference>
<dbReference type="GO" id="GO:0032259">
    <property type="term" value="P:methylation"/>
    <property type="evidence" value="ECO:0007669"/>
    <property type="project" value="UniProtKB-KW"/>
</dbReference>
<evidence type="ECO:0000313" key="6">
    <source>
        <dbReference type="Proteomes" id="UP001165122"/>
    </source>
</evidence>
<gene>
    <name evidence="5" type="ORF">TrLO_g13829</name>
</gene>
<keyword evidence="3" id="KW-0808">Transferase</keyword>
<dbReference type="Gene3D" id="3.40.50.150">
    <property type="entry name" value="Vaccinia Virus protein VP39"/>
    <property type="match status" value="1"/>
</dbReference>
<evidence type="ECO:0008006" key="7">
    <source>
        <dbReference type="Google" id="ProtNLM"/>
    </source>
</evidence>
<accession>A0A9W7AEI2</accession>
<keyword evidence="2" id="KW-0489">Methyltransferase</keyword>
<proteinExistence type="inferred from homology"/>
<evidence type="ECO:0000256" key="4">
    <source>
        <dbReference type="ARBA" id="ARBA00022691"/>
    </source>
</evidence>
<keyword evidence="4" id="KW-0949">S-adenosyl-L-methionine</keyword>
<dbReference type="InterPro" id="IPR026170">
    <property type="entry name" value="FAM173A/B"/>
</dbReference>
<dbReference type="GO" id="GO:1905706">
    <property type="term" value="P:regulation of mitochondrial ATP synthesis coupled proton transport"/>
    <property type="evidence" value="ECO:0007669"/>
    <property type="project" value="TreeGrafter"/>
</dbReference>
<comment type="caution">
    <text evidence="5">The sequence shown here is derived from an EMBL/GenBank/DDBJ whole genome shotgun (WGS) entry which is preliminary data.</text>
</comment>
<keyword evidence="6" id="KW-1185">Reference proteome</keyword>
<dbReference type="CDD" id="cd02440">
    <property type="entry name" value="AdoMet_MTases"/>
    <property type="match status" value="1"/>
</dbReference>
<reference evidence="6" key="1">
    <citation type="journal article" date="2023" name="Commun. Biol.">
        <title>Genome analysis of Parmales, the sister group of diatoms, reveals the evolutionary specialization of diatoms from phago-mixotrophs to photoautotrophs.</title>
        <authorList>
            <person name="Ban H."/>
            <person name="Sato S."/>
            <person name="Yoshikawa S."/>
            <person name="Yamada K."/>
            <person name="Nakamura Y."/>
            <person name="Ichinomiya M."/>
            <person name="Sato N."/>
            <person name="Blanc-Mathieu R."/>
            <person name="Endo H."/>
            <person name="Kuwata A."/>
            <person name="Ogata H."/>
        </authorList>
    </citation>
    <scope>NUCLEOTIDE SEQUENCE [LARGE SCALE GENOMIC DNA]</scope>
    <source>
        <strain evidence="6">NIES 3700</strain>
    </source>
</reference>
<evidence type="ECO:0000313" key="5">
    <source>
        <dbReference type="EMBL" id="GMH70469.1"/>
    </source>
</evidence>
<dbReference type="OrthoDB" id="66144at2759"/>
<dbReference type="SUPFAM" id="SSF53335">
    <property type="entry name" value="S-adenosyl-L-methionine-dependent methyltransferases"/>
    <property type="match status" value="1"/>
</dbReference>
<sequence length="212" mass="23471">MQALRRPFCRMHVLTLGSRSIPAPVRNLKYTTTTPPSWDTYISETASLSPYVPTPPMAANILLDNLLQIQTENGSSRYTAHIELGCGEGNLNAAALSRGFEKSFGYDSDERVLKIAISKLPEAQFQLCDLTQSPNTIVEKVKGLVTGGDSIIMTMYFVEDGLEKIRESILEETIKHADIVTIGYEVPGWEERGGVVGGNVLGVEWFVYSRRK</sequence>
<dbReference type="GO" id="GO:0016279">
    <property type="term" value="F:protein-lysine N-methyltransferase activity"/>
    <property type="evidence" value="ECO:0007669"/>
    <property type="project" value="InterPro"/>
</dbReference>